<dbReference type="AlphaFoldDB" id="A0A1S3ZXP3"/>
<dbReference type="PANTHER" id="PTHR34115">
    <property type="entry name" value="PROTEIN, PUTATIVE-RELATED"/>
    <property type="match status" value="1"/>
</dbReference>
<dbReference type="InterPro" id="IPR053258">
    <property type="entry name" value="Ca-permeable_cation_channel"/>
</dbReference>
<feature type="transmembrane region" description="Helical" evidence="1">
    <location>
        <begin position="132"/>
        <end position="156"/>
    </location>
</feature>
<dbReference type="PANTHER" id="PTHR34115:SF5">
    <property type="entry name" value="PROTEIN, PUTATIVE-RELATED"/>
    <property type="match status" value="1"/>
</dbReference>
<sequence length="199" mass="22884">MPLVFFLYLIPYVKILYWVFNKLEDAFEDRPAVLGKKGRSSSVLADAGNSIESSSMAEPVIITFSAAIIAFFLGWLQLKFQDSHQNLFQEHSTIVSIVVGSLVMLWYLFVIYVKCARLCQVYARNLPFDVDFFAFLSIASTCSLLLPHSLVFVLYLSPSVKILYWVFDKLEDAFEDKQFWAKRFDPVLSRPKIPLQTSR</sequence>
<organism evidence="2">
    <name type="scientific">Nicotiana tabacum</name>
    <name type="common">Common tobacco</name>
    <dbReference type="NCBI Taxonomy" id="4097"/>
    <lineage>
        <taxon>Eukaryota</taxon>
        <taxon>Viridiplantae</taxon>
        <taxon>Streptophyta</taxon>
        <taxon>Embryophyta</taxon>
        <taxon>Tracheophyta</taxon>
        <taxon>Spermatophyta</taxon>
        <taxon>Magnoliopsida</taxon>
        <taxon>eudicotyledons</taxon>
        <taxon>Gunneridae</taxon>
        <taxon>Pentapetalae</taxon>
        <taxon>asterids</taxon>
        <taxon>lamiids</taxon>
        <taxon>Solanales</taxon>
        <taxon>Solanaceae</taxon>
        <taxon>Nicotianoideae</taxon>
        <taxon>Nicotianeae</taxon>
        <taxon>Nicotiana</taxon>
    </lineage>
</organism>
<feature type="transmembrane region" description="Helical" evidence="1">
    <location>
        <begin position="60"/>
        <end position="80"/>
    </location>
</feature>
<evidence type="ECO:0000256" key="1">
    <source>
        <dbReference type="SAM" id="Phobius"/>
    </source>
</evidence>
<dbReference type="PaxDb" id="4097-A0A1S3ZXP3"/>
<dbReference type="RefSeq" id="XP_016469061.1">
    <property type="nucleotide sequence ID" value="XM_016613575.1"/>
</dbReference>
<proteinExistence type="predicted"/>
<dbReference type="KEGG" id="nta:107791488"/>
<accession>A0A1S3ZXP3</accession>
<evidence type="ECO:0000313" key="2">
    <source>
        <dbReference type="RefSeq" id="XP_016469061.1"/>
    </source>
</evidence>
<gene>
    <name evidence="2" type="primary">LOC107791488</name>
</gene>
<keyword evidence="1" id="KW-0812">Transmembrane</keyword>
<dbReference type="OrthoDB" id="1730662at2759"/>
<feature type="transmembrane region" description="Helical" evidence="1">
    <location>
        <begin position="92"/>
        <end position="112"/>
    </location>
</feature>
<keyword evidence="1" id="KW-0472">Membrane</keyword>
<name>A0A1S3ZXP3_TOBAC</name>
<keyword evidence="1" id="KW-1133">Transmembrane helix</keyword>
<protein>
    <submittedName>
        <fullName evidence="2">Uncharacterized protein</fullName>
    </submittedName>
</protein>
<reference evidence="2" key="1">
    <citation type="submission" date="2025-08" db="UniProtKB">
        <authorList>
            <consortium name="RefSeq"/>
        </authorList>
    </citation>
    <scope>IDENTIFICATION</scope>
</reference>